<name>A0A1I2ASV6_9BURK</name>
<reference evidence="4" key="1">
    <citation type="submission" date="2016-10" db="EMBL/GenBank/DDBJ databases">
        <authorList>
            <person name="Varghese N."/>
            <person name="Submissions S."/>
        </authorList>
    </citation>
    <scope>NUCLEOTIDE SEQUENCE [LARGE SCALE GENOMIC DNA]</scope>
    <source>
        <strain evidence="4">DSM 27981</strain>
    </source>
</reference>
<evidence type="ECO:0000313" key="4">
    <source>
        <dbReference type="Proteomes" id="UP000199119"/>
    </source>
</evidence>
<dbReference type="Proteomes" id="UP000199119">
    <property type="component" value="Unassembled WGS sequence"/>
</dbReference>
<evidence type="ECO:0000256" key="1">
    <source>
        <dbReference type="SAM" id="MobiDB-lite"/>
    </source>
</evidence>
<sequence>MTTITATTDEGRPAPSSSSAATAREGRPQAPGRARRAGAAALLACCAALALSGCGTVASRPSNDPATSTQASESGVTVFGTVDVGVGGVRSSR</sequence>
<evidence type="ECO:0000256" key="2">
    <source>
        <dbReference type="SAM" id="Phobius"/>
    </source>
</evidence>
<evidence type="ECO:0000313" key="3">
    <source>
        <dbReference type="EMBL" id="SFE46668.1"/>
    </source>
</evidence>
<keyword evidence="4" id="KW-1185">Reference proteome</keyword>
<keyword evidence="2" id="KW-0812">Transmembrane</keyword>
<organism evidence="3 4">
    <name type="scientific">Paracidovorax wautersii</name>
    <dbReference type="NCBI Taxonomy" id="1177982"/>
    <lineage>
        <taxon>Bacteria</taxon>
        <taxon>Pseudomonadati</taxon>
        <taxon>Pseudomonadota</taxon>
        <taxon>Betaproteobacteria</taxon>
        <taxon>Burkholderiales</taxon>
        <taxon>Comamonadaceae</taxon>
        <taxon>Paracidovorax</taxon>
    </lineage>
</organism>
<feature type="compositionally biased region" description="Polar residues" evidence="1">
    <location>
        <begin position="59"/>
        <end position="74"/>
    </location>
</feature>
<proteinExistence type="predicted"/>
<dbReference type="STRING" id="1177982.SAMN04489711_102189"/>
<feature type="region of interest" description="Disordered" evidence="1">
    <location>
        <begin position="1"/>
        <end position="35"/>
    </location>
</feature>
<feature type="compositionally biased region" description="Low complexity" evidence="1">
    <location>
        <begin position="13"/>
        <end position="35"/>
    </location>
</feature>
<dbReference type="RefSeq" id="WP_092937658.1">
    <property type="nucleotide sequence ID" value="NZ_FONX01000002.1"/>
</dbReference>
<feature type="transmembrane region" description="Helical" evidence="2">
    <location>
        <begin position="37"/>
        <end position="58"/>
    </location>
</feature>
<gene>
    <name evidence="3" type="ORF">SAMN04489711_102189</name>
</gene>
<keyword evidence="2" id="KW-1133">Transmembrane helix</keyword>
<dbReference type="EMBL" id="FONX01000002">
    <property type="protein sequence ID" value="SFE46668.1"/>
    <property type="molecule type" value="Genomic_DNA"/>
</dbReference>
<accession>A0A1I2ASV6</accession>
<feature type="region of interest" description="Disordered" evidence="1">
    <location>
        <begin position="56"/>
        <end position="76"/>
    </location>
</feature>
<dbReference type="AlphaFoldDB" id="A0A1I2ASV6"/>
<protein>
    <submittedName>
        <fullName evidence="3">Uncharacterized protein</fullName>
    </submittedName>
</protein>
<keyword evidence="2" id="KW-0472">Membrane</keyword>